<dbReference type="PATRIC" id="fig|83552.4.peg.1335"/>
<dbReference type="Proteomes" id="UP000031307">
    <property type="component" value="Unassembled WGS sequence"/>
</dbReference>
<organism evidence="1 2">
    <name type="scientific">Parachlamydia acanthamoebae</name>
    <dbReference type="NCBI Taxonomy" id="83552"/>
    <lineage>
        <taxon>Bacteria</taxon>
        <taxon>Pseudomonadati</taxon>
        <taxon>Chlamydiota</taxon>
        <taxon>Chlamydiia</taxon>
        <taxon>Parachlamydiales</taxon>
        <taxon>Parachlamydiaceae</taxon>
        <taxon>Parachlamydia</taxon>
    </lineage>
</organism>
<reference evidence="1 2" key="1">
    <citation type="journal article" date="2014" name="Mol. Biol. Evol.">
        <title>Massive expansion of Ubiquitination-related gene families within the Chlamydiae.</title>
        <authorList>
            <person name="Domman D."/>
            <person name="Collingro A."/>
            <person name="Lagkouvardos I."/>
            <person name="Gehre L."/>
            <person name="Weinmaier T."/>
            <person name="Rattei T."/>
            <person name="Subtil A."/>
            <person name="Horn M."/>
        </authorList>
    </citation>
    <scope>NUCLEOTIDE SEQUENCE [LARGE SCALE GENOMIC DNA]</scope>
    <source>
        <strain evidence="1 2">OEW1</strain>
    </source>
</reference>
<accession>A0A0C1E8E3</accession>
<name>A0A0C1E8E3_9BACT</name>
<dbReference type="AlphaFoldDB" id="A0A0C1E8E3"/>
<dbReference type="EMBL" id="JSAM01000075">
    <property type="protein sequence ID" value="KIA77472.1"/>
    <property type="molecule type" value="Genomic_DNA"/>
</dbReference>
<proteinExistence type="predicted"/>
<sequence>MTLNTMSANLGCMNLIKMKMDNAEFVKLYCKIGLLNGFTKAFGCLWKESNECIVMLELQKSNYGNYYELNVKIFVHGAFGDIHRKSKDLKKDVGHVFTRSPSIYGEALDLDTPIDLEIRTQK</sequence>
<comment type="caution">
    <text evidence="1">The sequence shown here is derived from an EMBL/GenBank/DDBJ whole genome shotgun (WGS) entry which is preliminary data.</text>
</comment>
<gene>
    <name evidence="1" type="ORF">DB43_GF00140</name>
</gene>
<evidence type="ECO:0000313" key="2">
    <source>
        <dbReference type="Proteomes" id="UP000031307"/>
    </source>
</evidence>
<protein>
    <submittedName>
        <fullName evidence="1">Uncharacterized protein</fullName>
    </submittedName>
</protein>
<evidence type="ECO:0000313" key="1">
    <source>
        <dbReference type="EMBL" id="KIA77472.1"/>
    </source>
</evidence>